<dbReference type="NCBIfam" id="NF041616">
    <property type="entry name" value="T2SS_C_SYNERG"/>
    <property type="match status" value="1"/>
</dbReference>
<comment type="caution">
    <text evidence="4">The sequence shown here is derived from an EMBL/GenBank/DDBJ whole genome shotgun (WGS) entry which is preliminary data.</text>
</comment>
<feature type="transmembrane region" description="Helical" evidence="2">
    <location>
        <begin position="20"/>
        <end position="39"/>
    </location>
</feature>
<name>A0ABS9EPD2_9BACT</name>
<dbReference type="InterPro" id="IPR036034">
    <property type="entry name" value="PDZ_sf"/>
</dbReference>
<keyword evidence="5" id="KW-1185">Reference proteome</keyword>
<dbReference type="Pfam" id="PF17820">
    <property type="entry name" value="PDZ_6"/>
    <property type="match status" value="1"/>
</dbReference>
<keyword evidence="2" id="KW-0472">Membrane</keyword>
<organism evidence="4 5">
    <name type="scientific">Dethiosulfovibrio marinus</name>
    <dbReference type="NCBI Taxonomy" id="133532"/>
    <lineage>
        <taxon>Bacteria</taxon>
        <taxon>Thermotogati</taxon>
        <taxon>Synergistota</taxon>
        <taxon>Synergistia</taxon>
        <taxon>Synergistales</taxon>
        <taxon>Dethiosulfovibrionaceae</taxon>
        <taxon>Dethiosulfovibrio</taxon>
    </lineage>
</organism>
<proteinExistence type="predicted"/>
<dbReference type="InterPro" id="IPR041489">
    <property type="entry name" value="PDZ_6"/>
</dbReference>
<keyword evidence="2" id="KW-1133">Transmembrane helix</keyword>
<evidence type="ECO:0000259" key="3">
    <source>
        <dbReference type="Pfam" id="PF17820"/>
    </source>
</evidence>
<dbReference type="Proteomes" id="UP001200430">
    <property type="component" value="Unassembled WGS sequence"/>
</dbReference>
<feature type="region of interest" description="Disordered" evidence="1">
    <location>
        <begin position="181"/>
        <end position="201"/>
    </location>
</feature>
<dbReference type="SUPFAM" id="SSF50156">
    <property type="entry name" value="PDZ domain-like"/>
    <property type="match status" value="1"/>
</dbReference>
<dbReference type="InterPro" id="IPR048114">
    <property type="entry name" value="T2SS_C_SYNERG"/>
</dbReference>
<dbReference type="Gene3D" id="2.30.42.10">
    <property type="match status" value="1"/>
</dbReference>
<dbReference type="RefSeq" id="WP_236098407.1">
    <property type="nucleotide sequence ID" value="NZ_JAKGUD010000002.1"/>
</dbReference>
<accession>A0ABS9EPD2</accession>
<feature type="domain" description="PDZ" evidence="3">
    <location>
        <begin position="249"/>
        <end position="298"/>
    </location>
</feature>
<gene>
    <name evidence="4" type="ORF">L2W38_02765</name>
</gene>
<evidence type="ECO:0000256" key="2">
    <source>
        <dbReference type="SAM" id="Phobius"/>
    </source>
</evidence>
<evidence type="ECO:0000313" key="5">
    <source>
        <dbReference type="Proteomes" id="UP001200430"/>
    </source>
</evidence>
<sequence length="314" mass="33801">MSFFGKTGLLTSSLPFFGRVLPIIGMLLTGIALSSLIGMEVERRMAPLLVQARASRAILDGGTIGPEEDGGVEMARELRSLVDVSPFGVPARPEIAVAATSRDLPPEEERVFSVDGIKVIGSLPDVAAWLDREKKVSLVLKGQAYGGFLLKEVYPYSVVLAKDNVNYEVYISYKDEGKSARSESRVEAPPAKEPVFSDSGSQVQAATDDSEGVVARELVDSLLMNPFNELKRVRLIPKFVDGKPTGIEVANIMDGSVLKELGVQKGDVVKSVNGVVIRNMGDVANAINSLMGGSRFEVAVGRGDEEIMLNYVVR</sequence>
<evidence type="ECO:0000256" key="1">
    <source>
        <dbReference type="SAM" id="MobiDB-lite"/>
    </source>
</evidence>
<reference evidence="4 5" key="1">
    <citation type="submission" date="2022-01" db="EMBL/GenBank/DDBJ databases">
        <title>Dethiosulfovibrio faecalis sp. nov., a novel proteolytic, non-sulfur-reducing bacterium isolated from a marine aquaculture solid waste bioreactor.</title>
        <authorList>
            <person name="Grabowski S."/>
            <person name="Apolinario E."/>
            <person name="Schneider N."/>
            <person name="Marshall C.W."/>
            <person name="Sowers K.R."/>
        </authorList>
    </citation>
    <scope>NUCLEOTIDE SEQUENCE [LARGE SCALE GENOMIC DNA]</scope>
    <source>
        <strain evidence="4 5">DSM 12537</strain>
    </source>
</reference>
<protein>
    <submittedName>
        <fullName evidence="4">PDZ domain-containing protein</fullName>
    </submittedName>
</protein>
<evidence type="ECO:0000313" key="4">
    <source>
        <dbReference type="EMBL" id="MCF4141740.1"/>
    </source>
</evidence>
<dbReference type="EMBL" id="JAKGUD010000002">
    <property type="protein sequence ID" value="MCF4141740.1"/>
    <property type="molecule type" value="Genomic_DNA"/>
</dbReference>
<keyword evidence="2" id="KW-0812">Transmembrane</keyword>